<evidence type="ECO:0000256" key="2">
    <source>
        <dbReference type="SAM" id="Phobius"/>
    </source>
</evidence>
<accession>A0A0U3CEB5</accession>
<dbReference type="EMBL" id="CP013729">
    <property type="protein sequence ID" value="ALV07064.1"/>
    <property type="molecule type" value="Genomic_DNA"/>
</dbReference>
<dbReference type="Proteomes" id="UP000060699">
    <property type="component" value="Chromosome"/>
</dbReference>
<feature type="compositionally biased region" description="Pro residues" evidence="1">
    <location>
        <begin position="72"/>
        <end position="81"/>
    </location>
</feature>
<dbReference type="AlphaFoldDB" id="A0A0U3CEB5"/>
<feature type="region of interest" description="Disordered" evidence="1">
    <location>
        <begin position="197"/>
        <end position="219"/>
    </location>
</feature>
<feature type="region of interest" description="Disordered" evidence="1">
    <location>
        <begin position="1"/>
        <end position="40"/>
    </location>
</feature>
<protein>
    <submittedName>
        <fullName evidence="3">Uncharacterized protein</fullName>
    </submittedName>
</protein>
<sequence length="941" mass="101497">MAAKPPRWDDPRRTAPPGGVAAGSDDTIGTRRAGRIGTAPTPCVHCRRWRIFLGGVCAGVIALALQATAGPPSSPPVPKPRPFSLDAPELQPRAGSSTGTGPAGEAPSHEPAVPFPLSSRPIQPDLSPPPVPQSVTATARATTPVTAAASGSSSSSSTSPPTSPPTNSSTEASKRSPDLRLVYVSVPLPSGRLDTDYKPREVVRGGRPPYHIEIEGTPPPGLRFGNDGLLSGRPTRVGHYSFALRATDSASPPMEQEQHYVLRILPASDAAPAAPAPTAATAPAAPPKPAPSTALKGISLQDADGTADVQSDVPVSYLLTAKDLDDLVPPTEEEKPKATSTAVAPSPPLPALAALRADLDEDTGVITTPPLIAPDKPTPAQLRAILTPLVGVEYPTRAMFIGAVEAERCRYYLRRVAEVAAARQLTAPTVCPKPAALRPPQEAPAPPKRNERRPDQTAVPLEVFFDSLLAEDNLRDAVAAAQKLHPVGQSRPLRLSAEGCQCAPGHKNNEVVGVIPFWRAGEAPLPINFNLFTRLQYMGVVLKDDGGYDLPADWNGALSGFSREAQRFDVAMDLVVYRRSWAALLNQPDAVQATMIDNAAKTAVRMVTQERDDVQSWMNRLLLKPGDDSNSRVFGGLTVFFDDTPTEGRDRERYTRFLQRYVDRILSLMQDDGRSFRLNLVVPDQQLGELPPYSYEWLMGLKLRAERKDRHQQRDTLPGSREPDYSGSGDVTVQFLVMMSGDPDSQKKNIRRSIDLTRQVQGVRRIDFLDSLLPVVVHATSAEAAPGNVTASLARDFPYIEWNYGGVTLWPLPLADVGLGNEVITPLTQYFLDKPSSREKACAWICPNRLPLRLLAQTLLIGCVIAALVYGLNCRVRRVGLIYLVVLGLVALLAAALCLMLLTCDPALSWLRDSPYVPVVTLVLAVGVCAYLFLQFRAPEL</sequence>
<keyword evidence="2" id="KW-1133">Transmembrane helix</keyword>
<name>A0A0U3CEB5_9BURK</name>
<feature type="compositionally biased region" description="Basic and acidic residues" evidence="1">
    <location>
        <begin position="197"/>
        <end position="214"/>
    </location>
</feature>
<keyword evidence="2" id="KW-0472">Membrane</keyword>
<organism evidence="3 4">
    <name type="scientific">Roseateles depolymerans</name>
    <dbReference type="NCBI Taxonomy" id="76731"/>
    <lineage>
        <taxon>Bacteria</taxon>
        <taxon>Pseudomonadati</taxon>
        <taxon>Pseudomonadota</taxon>
        <taxon>Betaproteobacteria</taxon>
        <taxon>Burkholderiales</taxon>
        <taxon>Sphaerotilaceae</taxon>
        <taxon>Roseateles</taxon>
    </lineage>
</organism>
<dbReference type="STRING" id="76731.RD2015_2599"/>
<evidence type="ECO:0000313" key="3">
    <source>
        <dbReference type="EMBL" id="ALV07064.1"/>
    </source>
</evidence>
<feature type="transmembrane region" description="Helical" evidence="2">
    <location>
        <begin position="915"/>
        <end position="934"/>
    </location>
</feature>
<feature type="compositionally biased region" description="Basic and acidic residues" evidence="1">
    <location>
        <begin position="1"/>
        <end position="13"/>
    </location>
</feature>
<feature type="region of interest" description="Disordered" evidence="1">
    <location>
        <begin position="272"/>
        <end position="295"/>
    </location>
</feature>
<feature type="compositionally biased region" description="Low complexity" evidence="1">
    <location>
        <begin position="272"/>
        <end position="283"/>
    </location>
</feature>
<dbReference type="Gene3D" id="2.60.40.10">
    <property type="entry name" value="Immunoglobulins"/>
    <property type="match status" value="1"/>
</dbReference>
<feature type="region of interest" description="Disordered" evidence="1">
    <location>
        <begin position="431"/>
        <end position="455"/>
    </location>
</feature>
<keyword evidence="4" id="KW-1185">Reference proteome</keyword>
<proteinExistence type="predicted"/>
<dbReference type="KEGG" id="rdp:RD2015_2599"/>
<evidence type="ECO:0000313" key="4">
    <source>
        <dbReference type="Proteomes" id="UP000060699"/>
    </source>
</evidence>
<feature type="region of interest" description="Disordered" evidence="1">
    <location>
        <begin position="709"/>
        <end position="728"/>
    </location>
</feature>
<dbReference type="OrthoDB" id="8540209at2"/>
<gene>
    <name evidence="3" type="ORF">RD2015_2599</name>
</gene>
<feature type="region of interest" description="Disordered" evidence="1">
    <location>
        <begin position="69"/>
        <end position="178"/>
    </location>
</feature>
<feature type="compositionally biased region" description="Low complexity" evidence="1">
    <location>
        <begin position="136"/>
        <end position="171"/>
    </location>
</feature>
<reference evidence="3 4" key="1">
    <citation type="submission" date="2015-12" db="EMBL/GenBank/DDBJ databases">
        <title>Complete genome of Roseateles depolymerans KCTC 42856.</title>
        <authorList>
            <person name="Kim K.M."/>
        </authorList>
    </citation>
    <scope>NUCLEOTIDE SEQUENCE [LARGE SCALE GENOMIC DNA]</scope>
    <source>
        <strain evidence="3 4">KCTC 42856</strain>
    </source>
</reference>
<dbReference type="InterPro" id="IPR013783">
    <property type="entry name" value="Ig-like_fold"/>
</dbReference>
<evidence type="ECO:0000256" key="1">
    <source>
        <dbReference type="SAM" id="MobiDB-lite"/>
    </source>
</evidence>
<dbReference type="RefSeq" id="WP_157592958.1">
    <property type="nucleotide sequence ID" value="NZ_CP013729.1"/>
</dbReference>
<feature type="transmembrane region" description="Helical" evidence="2">
    <location>
        <begin position="880"/>
        <end position="903"/>
    </location>
</feature>
<feature type="region of interest" description="Disordered" evidence="1">
    <location>
        <begin position="326"/>
        <end position="348"/>
    </location>
</feature>
<keyword evidence="2" id="KW-0812">Transmembrane</keyword>
<feature type="transmembrane region" description="Helical" evidence="2">
    <location>
        <begin position="854"/>
        <end position="873"/>
    </location>
</feature>